<dbReference type="InterPro" id="IPR050736">
    <property type="entry name" value="Sensor_HK_Regulatory"/>
</dbReference>
<evidence type="ECO:0000256" key="2">
    <source>
        <dbReference type="ARBA" id="ARBA00012438"/>
    </source>
</evidence>
<keyword evidence="8" id="KW-1185">Reference proteome</keyword>
<dbReference type="STRING" id="1231657.A0A1Y1ZIX7"/>
<dbReference type="GO" id="GO:0004673">
    <property type="term" value="F:protein histidine kinase activity"/>
    <property type="evidence" value="ECO:0007669"/>
    <property type="project" value="UniProtKB-EC"/>
</dbReference>
<reference evidence="7 8" key="1">
    <citation type="submission" date="2016-07" db="EMBL/GenBank/DDBJ databases">
        <title>Pervasive Adenine N6-methylation of Active Genes in Fungi.</title>
        <authorList>
            <consortium name="DOE Joint Genome Institute"/>
            <person name="Mondo S.J."/>
            <person name="Dannebaum R.O."/>
            <person name="Kuo R.C."/>
            <person name="Labutti K."/>
            <person name="Haridas S."/>
            <person name="Kuo A."/>
            <person name="Salamov A."/>
            <person name="Ahrendt S.R."/>
            <person name="Lipzen A."/>
            <person name="Sullivan W."/>
            <person name="Andreopoulos W.B."/>
            <person name="Clum A."/>
            <person name="Lindquist E."/>
            <person name="Daum C."/>
            <person name="Ramamoorthy G.K."/>
            <person name="Gryganskyi A."/>
            <person name="Culley D."/>
            <person name="Magnuson J.K."/>
            <person name="James T.Y."/>
            <person name="O'Malley M.A."/>
            <person name="Stajich J.E."/>
            <person name="Spatafora J.W."/>
            <person name="Visel A."/>
            <person name="Grigoriev I.V."/>
        </authorList>
    </citation>
    <scope>NUCLEOTIDE SEQUENCE [LARGE SCALE GENOMIC DNA]</scope>
    <source>
        <strain evidence="7 8">CBS 115471</strain>
    </source>
</reference>
<dbReference type="Gene3D" id="3.30.565.10">
    <property type="entry name" value="Histidine kinase-like ATPase, C-terminal domain"/>
    <property type="match status" value="1"/>
</dbReference>
<sequence>MFEPELRLNLISTEVIPDPSLTALNITHLHLDPSRVTQIFINLLTNAIKFVKTESKKRIEVRYGVALSSPRSTFSEDLDWAPKGKSAGDVTDGPEWGSGGVVYLTFSITDTGIGMGRNEIKKIFERFGQANVKPTLHMGARA</sequence>
<evidence type="ECO:0000256" key="4">
    <source>
        <dbReference type="ARBA" id="ARBA00022777"/>
    </source>
</evidence>
<comment type="caution">
    <text evidence="7">The sequence shown here is derived from an EMBL/GenBank/DDBJ whole genome shotgun (WGS) entry which is preliminary data.</text>
</comment>
<dbReference type="Pfam" id="PF02518">
    <property type="entry name" value="HATPase_c"/>
    <property type="match status" value="1"/>
</dbReference>
<dbReference type="GO" id="GO:0000160">
    <property type="term" value="P:phosphorelay signal transduction system"/>
    <property type="evidence" value="ECO:0007669"/>
    <property type="project" value="UniProtKB-KW"/>
</dbReference>
<organism evidence="7 8">
    <name type="scientific">Clohesyomyces aquaticus</name>
    <dbReference type="NCBI Taxonomy" id="1231657"/>
    <lineage>
        <taxon>Eukaryota</taxon>
        <taxon>Fungi</taxon>
        <taxon>Dikarya</taxon>
        <taxon>Ascomycota</taxon>
        <taxon>Pezizomycotina</taxon>
        <taxon>Dothideomycetes</taxon>
        <taxon>Pleosporomycetidae</taxon>
        <taxon>Pleosporales</taxon>
        <taxon>Lindgomycetaceae</taxon>
        <taxon>Clohesyomyces</taxon>
    </lineage>
</organism>
<dbReference type="EMBL" id="MCFA01000076">
    <property type="protein sequence ID" value="ORY10203.1"/>
    <property type="molecule type" value="Genomic_DNA"/>
</dbReference>
<proteinExistence type="predicted"/>
<dbReference type="OrthoDB" id="60033at2759"/>
<evidence type="ECO:0000256" key="3">
    <source>
        <dbReference type="ARBA" id="ARBA00022679"/>
    </source>
</evidence>
<evidence type="ECO:0000259" key="6">
    <source>
        <dbReference type="Pfam" id="PF02518"/>
    </source>
</evidence>
<protein>
    <recommendedName>
        <fullName evidence="2">histidine kinase</fullName>
        <ecNumber evidence="2">2.7.13.3</ecNumber>
    </recommendedName>
</protein>
<dbReference type="InterPro" id="IPR036890">
    <property type="entry name" value="HATPase_C_sf"/>
</dbReference>
<evidence type="ECO:0000313" key="8">
    <source>
        <dbReference type="Proteomes" id="UP000193144"/>
    </source>
</evidence>
<keyword evidence="4" id="KW-0418">Kinase</keyword>
<keyword evidence="3" id="KW-0808">Transferase</keyword>
<evidence type="ECO:0000256" key="1">
    <source>
        <dbReference type="ARBA" id="ARBA00000085"/>
    </source>
</evidence>
<dbReference type="InterPro" id="IPR003594">
    <property type="entry name" value="HATPase_dom"/>
</dbReference>
<gene>
    <name evidence="7" type="ORF">BCR34DRAFT_602305</name>
</gene>
<evidence type="ECO:0000256" key="5">
    <source>
        <dbReference type="ARBA" id="ARBA00023012"/>
    </source>
</evidence>
<keyword evidence="5" id="KW-0902">Two-component regulatory system</keyword>
<dbReference type="EC" id="2.7.13.3" evidence="2"/>
<accession>A0A1Y1ZIX7</accession>
<name>A0A1Y1ZIX7_9PLEO</name>
<dbReference type="AlphaFoldDB" id="A0A1Y1ZIX7"/>
<dbReference type="PANTHER" id="PTHR43711:SF1">
    <property type="entry name" value="HISTIDINE KINASE 1"/>
    <property type="match status" value="1"/>
</dbReference>
<dbReference type="PANTHER" id="PTHR43711">
    <property type="entry name" value="TWO-COMPONENT HISTIDINE KINASE"/>
    <property type="match status" value="1"/>
</dbReference>
<comment type="catalytic activity">
    <reaction evidence="1">
        <text>ATP + protein L-histidine = ADP + protein N-phospho-L-histidine.</text>
        <dbReference type="EC" id="2.7.13.3"/>
    </reaction>
</comment>
<dbReference type="SUPFAM" id="SSF55874">
    <property type="entry name" value="ATPase domain of HSP90 chaperone/DNA topoisomerase II/histidine kinase"/>
    <property type="match status" value="1"/>
</dbReference>
<feature type="domain" description="Histidine kinase/HSP90-like ATPase" evidence="6">
    <location>
        <begin position="32"/>
        <end position="129"/>
    </location>
</feature>
<dbReference type="Proteomes" id="UP000193144">
    <property type="component" value="Unassembled WGS sequence"/>
</dbReference>
<evidence type="ECO:0000313" key="7">
    <source>
        <dbReference type="EMBL" id="ORY10203.1"/>
    </source>
</evidence>